<organism evidence="3 4">
    <name type="scientific">Roridomyces roridus</name>
    <dbReference type="NCBI Taxonomy" id="1738132"/>
    <lineage>
        <taxon>Eukaryota</taxon>
        <taxon>Fungi</taxon>
        <taxon>Dikarya</taxon>
        <taxon>Basidiomycota</taxon>
        <taxon>Agaricomycotina</taxon>
        <taxon>Agaricomycetes</taxon>
        <taxon>Agaricomycetidae</taxon>
        <taxon>Agaricales</taxon>
        <taxon>Marasmiineae</taxon>
        <taxon>Mycenaceae</taxon>
        <taxon>Roridomyces</taxon>
    </lineage>
</organism>
<feature type="region of interest" description="Disordered" evidence="1">
    <location>
        <begin position="147"/>
        <end position="188"/>
    </location>
</feature>
<dbReference type="InterPro" id="IPR027417">
    <property type="entry name" value="P-loop_NTPase"/>
</dbReference>
<proteinExistence type="predicted"/>
<gene>
    <name evidence="3" type="ORF">FB45DRAFT_1066046</name>
</gene>
<dbReference type="Proteomes" id="UP001221142">
    <property type="component" value="Unassembled WGS sequence"/>
</dbReference>
<reference evidence="3" key="1">
    <citation type="submission" date="2023-03" db="EMBL/GenBank/DDBJ databases">
        <title>Massive genome expansion in bonnet fungi (Mycena s.s.) driven by repeated elements and novel gene families across ecological guilds.</title>
        <authorList>
            <consortium name="Lawrence Berkeley National Laboratory"/>
            <person name="Harder C.B."/>
            <person name="Miyauchi S."/>
            <person name="Viragh M."/>
            <person name="Kuo A."/>
            <person name="Thoen E."/>
            <person name="Andreopoulos B."/>
            <person name="Lu D."/>
            <person name="Skrede I."/>
            <person name="Drula E."/>
            <person name="Henrissat B."/>
            <person name="Morin E."/>
            <person name="Kohler A."/>
            <person name="Barry K."/>
            <person name="LaButti K."/>
            <person name="Morin E."/>
            <person name="Salamov A."/>
            <person name="Lipzen A."/>
            <person name="Mereny Z."/>
            <person name="Hegedus B."/>
            <person name="Baldrian P."/>
            <person name="Stursova M."/>
            <person name="Weitz H."/>
            <person name="Taylor A."/>
            <person name="Grigoriev I.V."/>
            <person name="Nagy L.G."/>
            <person name="Martin F."/>
            <person name="Kauserud H."/>
        </authorList>
    </citation>
    <scope>NUCLEOTIDE SEQUENCE</scope>
    <source>
        <strain evidence="3">9284</strain>
    </source>
</reference>
<comment type="caution">
    <text evidence="3">The sequence shown here is derived from an EMBL/GenBank/DDBJ whole genome shotgun (WGS) entry which is preliminary data.</text>
</comment>
<evidence type="ECO:0000313" key="4">
    <source>
        <dbReference type="Proteomes" id="UP001221142"/>
    </source>
</evidence>
<protein>
    <submittedName>
        <fullName evidence="3">Uncharacterized protein</fullName>
    </submittedName>
</protein>
<keyword evidence="2" id="KW-1133">Transmembrane helix</keyword>
<accession>A0AAD7F9M4</accession>
<dbReference type="AlphaFoldDB" id="A0AAD7F9M4"/>
<sequence length="692" mass="77527">MTDSPESFDLLGLKLDNHPLLPKMICMEWARATGPSKLIMAAWSVNQIEANEATVYIMDPPLDVQRSAEYQEKLYTHWSCAIERLVQQPTQADQQGLVAGNSKLAIPDGNAWVWSEGVSLPEIFRTLELDPSTPGIRFIIYPKQHKRKLSSSMEQTEQGSPSKRPREQETLTASKSDDTDLGSEQSREEFTLSAQSLVDHIVQEMRYKDIMNQSGHTTSIPFPAFLGSELPGTFKATANDKRTHFEYRTRSALPELVQDVIANDGSNKTEMVNVVGIQGCGKSHLLAALAVVLLVLGCPVVFLVLSSMRSRPKDIRDAIGVALCANPELKVFINKLLDNCRGPDPLTGLRNFMQSMNSKGHKMVIIALHLDSPSSQIMDTILSMARGHSLYFTADPNGDIWRTHHTNTAFSEICHEFPLYTLPTPDLQCWMQNYEKEANVPLEENHVNDILATTGGVPMLVDIFFKKLQKERCFSQELLEFSQSSIDYSDAIFSQLDRHYSNLLNSRQEILRTDVADFLMAVLNCDKADVVVEMPDRRFMFQDQNGHWRYSNVLAFTAIVRLITKLQDGIIVLDAKRWAANIHLVRDNPSMVGFSTEFAVTAVFGLGYRLPPLDLKPAPPRLSFGRLPVLRIPSRQLVPDAITVEGIYVPMASNFRESVGVIGMMAENDGGQVMAEFDRGFTDFRALDSRIA</sequence>
<keyword evidence="2" id="KW-0472">Membrane</keyword>
<evidence type="ECO:0000313" key="3">
    <source>
        <dbReference type="EMBL" id="KAJ7610860.1"/>
    </source>
</evidence>
<name>A0AAD7F9M4_9AGAR</name>
<dbReference type="EMBL" id="JARKIF010000034">
    <property type="protein sequence ID" value="KAJ7610860.1"/>
    <property type="molecule type" value="Genomic_DNA"/>
</dbReference>
<keyword evidence="4" id="KW-1185">Reference proteome</keyword>
<evidence type="ECO:0000256" key="2">
    <source>
        <dbReference type="SAM" id="Phobius"/>
    </source>
</evidence>
<keyword evidence="2" id="KW-0812">Transmembrane</keyword>
<feature type="transmembrane region" description="Helical" evidence="2">
    <location>
        <begin position="285"/>
        <end position="306"/>
    </location>
</feature>
<evidence type="ECO:0000256" key="1">
    <source>
        <dbReference type="SAM" id="MobiDB-lite"/>
    </source>
</evidence>
<feature type="compositionally biased region" description="Polar residues" evidence="1">
    <location>
        <begin position="150"/>
        <end position="161"/>
    </location>
</feature>
<dbReference type="SUPFAM" id="SSF52540">
    <property type="entry name" value="P-loop containing nucleoside triphosphate hydrolases"/>
    <property type="match status" value="1"/>
</dbReference>